<protein>
    <submittedName>
        <fullName evidence="1">Uncharacterized protein</fullName>
    </submittedName>
</protein>
<proteinExistence type="predicted"/>
<dbReference type="AlphaFoldDB" id="A0A2S0MSQ2"/>
<reference evidence="2" key="1">
    <citation type="submission" date="2018-03" db="EMBL/GenBank/DDBJ databases">
        <title>Genomic analysis of the strain SH-1 isolated from shrimp intestine.</title>
        <authorList>
            <person name="Kim Y.-S."/>
            <person name="Kim S.-E."/>
            <person name="Kim K.-H."/>
        </authorList>
    </citation>
    <scope>NUCLEOTIDE SEQUENCE [LARGE SCALE GENOMIC DNA]</scope>
    <source>
        <strain evidence="2">SH-1</strain>
    </source>
</reference>
<organism evidence="1 2">
    <name type="scientific">Pukyongiella litopenaei</name>
    <dbReference type="NCBI Taxonomy" id="2605946"/>
    <lineage>
        <taxon>Bacteria</taxon>
        <taxon>Pseudomonadati</taxon>
        <taxon>Pseudomonadota</taxon>
        <taxon>Alphaproteobacteria</taxon>
        <taxon>Rhodobacterales</taxon>
        <taxon>Paracoccaceae</taxon>
        <taxon>Pukyongiella</taxon>
    </lineage>
</organism>
<accession>A0A2S0MSQ2</accession>
<evidence type="ECO:0000313" key="2">
    <source>
        <dbReference type="Proteomes" id="UP000237655"/>
    </source>
</evidence>
<sequence>MTGSGDSPETHLAFYDRMHRAVAEARRPAPGEASGFAAKQEDALQAGLAWRPVGTLPAELVAEEYGQLLRARVAGRSVELQLRPAPRHEPWMRHVFSKAPQPVAAVVNGRIEVAAMLAYAPARRRATLRFDLPDGLDPAARIGVEAERDGRLVFSGYLSPRDNRRTPGLAPPALPRGLLRRAYGRLPEGLRMRLGPIVRDLLSRLR</sequence>
<name>A0A2S0MSQ2_9RHOB</name>
<dbReference type="RefSeq" id="WP_106473229.1">
    <property type="nucleotide sequence ID" value="NZ_CP027665.1"/>
</dbReference>
<dbReference type="Proteomes" id="UP000237655">
    <property type="component" value="Chromosome"/>
</dbReference>
<keyword evidence="2" id="KW-1185">Reference proteome</keyword>
<dbReference type="KEGG" id="thas:C6Y53_15215"/>
<gene>
    <name evidence="1" type="ORF">C6Y53_15215</name>
</gene>
<evidence type="ECO:0000313" key="1">
    <source>
        <dbReference type="EMBL" id="AVO38919.1"/>
    </source>
</evidence>
<dbReference type="EMBL" id="CP027665">
    <property type="protein sequence ID" value="AVO38919.1"/>
    <property type="molecule type" value="Genomic_DNA"/>
</dbReference>